<dbReference type="PROSITE" id="PS50862">
    <property type="entry name" value="AA_TRNA_LIGASE_II"/>
    <property type="match status" value="1"/>
</dbReference>
<evidence type="ECO:0000313" key="14">
    <source>
        <dbReference type="EMBL" id="ALU32809.1"/>
    </source>
</evidence>
<dbReference type="EMBL" id="CP013694">
    <property type="protein sequence ID" value="ALU30547.1"/>
    <property type="molecule type" value="Genomic_DNA"/>
</dbReference>
<comment type="similarity">
    <text evidence="2 10">Belongs to the class-II aminoacyl-tRNA synthetase family.</text>
</comment>
<evidence type="ECO:0000256" key="11">
    <source>
        <dbReference type="PIRSR" id="PIRSR001549-1"/>
    </source>
</evidence>
<evidence type="ECO:0000256" key="10">
    <source>
        <dbReference type="HAMAP-Rule" id="MF_00127"/>
    </source>
</evidence>
<evidence type="ECO:0000256" key="6">
    <source>
        <dbReference type="ARBA" id="ARBA00022840"/>
    </source>
</evidence>
<evidence type="ECO:0000256" key="5">
    <source>
        <dbReference type="ARBA" id="ARBA00022741"/>
    </source>
</evidence>
<evidence type="ECO:0000256" key="1">
    <source>
        <dbReference type="ARBA" id="ARBA00004496"/>
    </source>
</evidence>
<dbReference type="Pfam" id="PF13393">
    <property type="entry name" value="tRNA-synt_His"/>
    <property type="match status" value="1"/>
</dbReference>
<dbReference type="EC" id="6.1.1.21" evidence="10"/>
<dbReference type="Gene3D" id="3.40.50.800">
    <property type="entry name" value="Anticodon-binding domain"/>
    <property type="match status" value="1"/>
</dbReference>
<dbReference type="GO" id="GO:0005524">
    <property type="term" value="F:ATP binding"/>
    <property type="evidence" value="ECO:0007669"/>
    <property type="project" value="UniProtKB-UniRule"/>
</dbReference>
<evidence type="ECO:0000313" key="13">
    <source>
        <dbReference type="EMBL" id="ALU30547.1"/>
    </source>
</evidence>
<proteinExistence type="inferred from homology"/>
<keyword evidence="8 10" id="KW-0030">Aminoacyl-tRNA synthetase</keyword>
<dbReference type="EMBL" id="CP013695">
    <property type="protein sequence ID" value="ALU32809.1"/>
    <property type="molecule type" value="Genomic_DNA"/>
</dbReference>
<dbReference type="Proteomes" id="UP000060043">
    <property type="component" value="Chromosome"/>
</dbReference>
<dbReference type="PANTHER" id="PTHR43707">
    <property type="entry name" value="HISTIDYL-TRNA SYNTHETASE"/>
    <property type="match status" value="1"/>
</dbReference>
<dbReference type="GO" id="GO:0006427">
    <property type="term" value="P:histidyl-tRNA aminoacylation"/>
    <property type="evidence" value="ECO:0007669"/>
    <property type="project" value="UniProtKB-UniRule"/>
</dbReference>
<dbReference type="PaxDb" id="1435377-SUSAZ_02995"/>
<dbReference type="InterPro" id="IPR004154">
    <property type="entry name" value="Anticodon-bd"/>
</dbReference>
<dbReference type="InterPro" id="IPR015807">
    <property type="entry name" value="His-tRNA-ligase"/>
</dbReference>
<feature type="binding site" evidence="11">
    <location>
        <position position="118"/>
    </location>
    <ligand>
        <name>L-histidine</name>
        <dbReference type="ChEBI" id="CHEBI:57595"/>
    </ligand>
</feature>
<dbReference type="AlphaFoldDB" id="A0A0U3GVP3"/>
<feature type="binding site" evidence="11">
    <location>
        <position position="259"/>
    </location>
    <ligand>
        <name>L-histidine</name>
        <dbReference type="ChEBI" id="CHEBI:57595"/>
    </ligand>
</feature>
<dbReference type="InterPro" id="IPR004516">
    <property type="entry name" value="HisRS/HisZ"/>
</dbReference>
<dbReference type="HAMAP" id="MF_00125">
    <property type="entry name" value="HisZ"/>
    <property type="match status" value="1"/>
</dbReference>
<protein>
    <recommendedName>
        <fullName evidence="10">Histidine--tRNA ligase</fullName>
        <ecNumber evidence="10">6.1.1.21</ecNumber>
    </recommendedName>
    <alternativeName>
        <fullName evidence="10">Histidyl-tRNA synthetase</fullName>
        <shortName evidence="10">HisRS</shortName>
    </alternativeName>
</protein>
<organism evidence="14 15">
    <name type="scientific">Sulfolobus acidocaldarius</name>
    <dbReference type="NCBI Taxonomy" id="2285"/>
    <lineage>
        <taxon>Archaea</taxon>
        <taxon>Thermoproteota</taxon>
        <taxon>Thermoprotei</taxon>
        <taxon>Sulfolobales</taxon>
        <taxon>Sulfolobaceae</taxon>
        <taxon>Sulfolobus</taxon>
    </lineage>
</organism>
<evidence type="ECO:0000256" key="3">
    <source>
        <dbReference type="ARBA" id="ARBA00022490"/>
    </source>
</evidence>
<dbReference type="InterPro" id="IPR036621">
    <property type="entry name" value="Anticodon-bd_dom_sf"/>
</dbReference>
<comment type="subcellular location">
    <subcellularLocation>
        <location evidence="1 10">Cytoplasm</location>
    </subcellularLocation>
</comment>
<dbReference type="PIRSF" id="PIRSF001549">
    <property type="entry name" value="His-tRNA_synth"/>
    <property type="match status" value="1"/>
</dbReference>
<dbReference type="Pfam" id="PF03129">
    <property type="entry name" value="HGTP_anticodon"/>
    <property type="match status" value="1"/>
</dbReference>
<evidence type="ECO:0000256" key="2">
    <source>
        <dbReference type="ARBA" id="ARBA00008226"/>
    </source>
</evidence>
<feature type="binding site" evidence="11">
    <location>
        <position position="114"/>
    </location>
    <ligand>
        <name>L-histidine</name>
        <dbReference type="ChEBI" id="CHEBI:57595"/>
    </ligand>
</feature>
<gene>
    <name evidence="10" type="primary">hisS</name>
    <name evidence="13" type="ORF">ATY89_03085</name>
    <name evidence="14" type="ORF">ATZ20_06110</name>
</gene>
<dbReference type="PANTHER" id="PTHR43707:SF1">
    <property type="entry name" value="HISTIDINE--TRNA LIGASE, MITOCHONDRIAL-RELATED"/>
    <property type="match status" value="1"/>
</dbReference>
<dbReference type="SUPFAM" id="SSF52954">
    <property type="entry name" value="Class II aaRS ABD-related"/>
    <property type="match status" value="1"/>
</dbReference>
<dbReference type="HAMAP" id="MF_00127">
    <property type="entry name" value="His_tRNA_synth"/>
    <property type="match status" value="1"/>
</dbReference>
<keyword evidence="3 10" id="KW-0963">Cytoplasm</keyword>
<keyword evidence="4 10" id="KW-0436">Ligase</keyword>
<name>A0A0U3GVP3_9CREN</name>
<evidence type="ECO:0000313" key="15">
    <source>
        <dbReference type="Proteomes" id="UP000060043"/>
    </source>
</evidence>
<dbReference type="NCBIfam" id="TIGR00442">
    <property type="entry name" value="hisS"/>
    <property type="match status" value="1"/>
</dbReference>
<evidence type="ECO:0000259" key="12">
    <source>
        <dbReference type="PROSITE" id="PS50862"/>
    </source>
</evidence>
<evidence type="ECO:0000256" key="9">
    <source>
        <dbReference type="ARBA" id="ARBA00047639"/>
    </source>
</evidence>
<keyword evidence="5 10" id="KW-0547">Nucleotide-binding</keyword>
<feature type="domain" description="Aminoacyl-transfer RNA synthetases class-II family profile" evidence="12">
    <location>
        <begin position="1"/>
        <end position="330"/>
    </location>
</feature>
<sequence>MKDYYGEELNKIKFIEETFRTVVLNSGYQEVYTPIVEDFKLFSLKSGEEIRKTMYVFKDKADREVALRPEITPSIVRVYLNSMQHLPKPLRLFYVGQVYRYDEPQFGRYREFRQAGVELLGSSSSFADIEVISLLNEIYDSLGLKDKIIIKINNIGIYREIFNKAGITEEQQEHLLHLIDKGKVDDALKEFTDNNYKDLITYLISLKFDKLESDKLESLRREVSKYNFNLEGEINKLSFISEVLEDLGVKIKIDLGFVRGLAYYTGVIFEVIHPDVSFSIAGGGRYDNLVRLYGGADTPAIGFAIGVERTALVINKIKSDLQRKKIAVIPLISTKDSLSLAIRLLNILRKNNIIGVLNLKDVPLSKLMTYYVEEGYNAIVLIGKKELEENSITIKFLEKREQKTVKLEKIEDVLINNLS</sequence>
<dbReference type="Proteomes" id="UP000065473">
    <property type="component" value="Chromosome"/>
</dbReference>
<dbReference type="STRING" id="1435377.SUSAZ_02995"/>
<dbReference type="Gene3D" id="3.30.930.10">
    <property type="entry name" value="Bira Bifunctional Protein, Domain 2"/>
    <property type="match status" value="1"/>
</dbReference>
<dbReference type="InterPro" id="IPR006195">
    <property type="entry name" value="aa-tRNA-synth_II"/>
</dbReference>
<dbReference type="CDD" id="cd00773">
    <property type="entry name" value="HisRS-like_core"/>
    <property type="match status" value="1"/>
</dbReference>
<feature type="binding site" evidence="11">
    <location>
        <position position="100"/>
    </location>
    <ligand>
        <name>L-histidine</name>
        <dbReference type="ChEBI" id="CHEBI:57595"/>
    </ligand>
</feature>
<dbReference type="InterPro" id="IPR004517">
    <property type="entry name" value="HisZ"/>
</dbReference>
<evidence type="ECO:0000256" key="4">
    <source>
        <dbReference type="ARBA" id="ARBA00022598"/>
    </source>
</evidence>
<dbReference type="InterPro" id="IPR045864">
    <property type="entry name" value="aa-tRNA-synth_II/BPL/LPL"/>
</dbReference>
<dbReference type="InterPro" id="IPR041715">
    <property type="entry name" value="HisRS-like_core"/>
</dbReference>
<feature type="binding site" evidence="11">
    <location>
        <begin position="263"/>
        <end position="264"/>
    </location>
    <ligand>
        <name>L-histidine</name>
        <dbReference type="ChEBI" id="CHEBI:57595"/>
    </ligand>
</feature>
<dbReference type="SUPFAM" id="SSF55681">
    <property type="entry name" value="Class II aaRS and biotin synthetases"/>
    <property type="match status" value="1"/>
</dbReference>
<keyword evidence="7 10" id="KW-0648">Protein biosynthesis</keyword>
<reference evidence="15 16" key="1">
    <citation type="submission" date="2015-12" db="EMBL/GenBank/DDBJ databases">
        <title>A stable core within a dynamic pangenome in Sulfolobus acidocaldarius.</title>
        <authorList>
            <person name="Anderson R."/>
            <person name="Kouris A."/>
            <person name="Seward C."/>
            <person name="Campbell K."/>
            <person name="Whitaker R."/>
        </authorList>
    </citation>
    <scope>NUCLEOTIDE SEQUENCE [LARGE SCALE GENOMIC DNA]</scope>
    <source>
        <strain evidence="13 16">GG12-C01-09</strain>
        <strain evidence="14 15">NG05B_CO5_07</strain>
    </source>
</reference>
<evidence type="ECO:0000256" key="7">
    <source>
        <dbReference type="ARBA" id="ARBA00022917"/>
    </source>
</evidence>
<dbReference type="GO" id="GO:0000105">
    <property type="term" value="P:L-histidine biosynthetic process"/>
    <property type="evidence" value="ECO:0007669"/>
    <property type="project" value="InterPro"/>
</dbReference>
<evidence type="ECO:0000256" key="8">
    <source>
        <dbReference type="ARBA" id="ARBA00023146"/>
    </source>
</evidence>
<evidence type="ECO:0000313" key="16">
    <source>
        <dbReference type="Proteomes" id="UP000065473"/>
    </source>
</evidence>
<keyword evidence="6 10" id="KW-0067">ATP-binding</keyword>
<comment type="catalytic activity">
    <reaction evidence="9 10">
        <text>tRNA(His) + L-histidine + ATP = L-histidyl-tRNA(His) + AMP + diphosphate + H(+)</text>
        <dbReference type="Rhea" id="RHEA:17313"/>
        <dbReference type="Rhea" id="RHEA-COMP:9665"/>
        <dbReference type="Rhea" id="RHEA-COMP:9689"/>
        <dbReference type="ChEBI" id="CHEBI:15378"/>
        <dbReference type="ChEBI" id="CHEBI:30616"/>
        <dbReference type="ChEBI" id="CHEBI:33019"/>
        <dbReference type="ChEBI" id="CHEBI:57595"/>
        <dbReference type="ChEBI" id="CHEBI:78442"/>
        <dbReference type="ChEBI" id="CHEBI:78527"/>
        <dbReference type="ChEBI" id="CHEBI:456215"/>
        <dbReference type="EC" id="6.1.1.21"/>
    </reaction>
</comment>
<accession>A0A0U3GVP3</accession>
<dbReference type="GO" id="GO:0005737">
    <property type="term" value="C:cytoplasm"/>
    <property type="evidence" value="ECO:0007669"/>
    <property type="project" value="UniProtKB-SubCell"/>
</dbReference>
<dbReference type="GO" id="GO:0004821">
    <property type="term" value="F:histidine-tRNA ligase activity"/>
    <property type="evidence" value="ECO:0007669"/>
    <property type="project" value="UniProtKB-UniRule"/>
</dbReference>
<feature type="binding site" evidence="11">
    <location>
        <begin position="70"/>
        <end position="72"/>
    </location>
    <ligand>
        <name>L-histidine</name>
        <dbReference type="ChEBI" id="CHEBI:57595"/>
    </ligand>
</feature>